<dbReference type="RefSeq" id="WP_023846002.1">
    <property type="nucleotide sequence ID" value="NZ_AZAJ01000001.1"/>
</dbReference>
<sequence>MKSFRDGTLKWAILNYILNHPECTSQDIANHVQHSSIKTLRSEIYYLRRYGGFISADKSSIPHRLTLSKSGKNETQQGPYSVQIKRQKRQERILAMVSAILNDDEKFAEAVNDEVEKEVKQRMKEIESGVREAPTIVETIESKTDTELRKEIESKDMRIHELQAQIQHLRLHKANVPTRAPPVQKSPEEQKADAERRQRREQLSMRYRGMLLDAPFFHHWKDMFPFRMKHLQLYKEGSVEIMSPSNPEHRRGHARRPLNPAEVIGGKYHIVKMTKQGIVIEGMGLPGGQASLRW</sequence>
<evidence type="ECO:0000313" key="3">
    <source>
        <dbReference type="Proteomes" id="UP000019483"/>
    </source>
</evidence>
<dbReference type="STRING" id="1090322.MettiDRAFT_2355"/>
<keyword evidence="3" id="KW-1185">Reference proteome</keyword>
<proteinExistence type="predicted"/>
<dbReference type="OrthoDB" id="142777at2157"/>
<organism evidence="2 3">
    <name type="scientific">Methanolobus tindarius DSM 2278</name>
    <dbReference type="NCBI Taxonomy" id="1090322"/>
    <lineage>
        <taxon>Archaea</taxon>
        <taxon>Methanobacteriati</taxon>
        <taxon>Methanobacteriota</taxon>
        <taxon>Stenosarchaea group</taxon>
        <taxon>Methanomicrobia</taxon>
        <taxon>Methanosarcinales</taxon>
        <taxon>Methanosarcinaceae</taxon>
        <taxon>Methanolobus</taxon>
    </lineage>
</organism>
<evidence type="ECO:0000256" key="1">
    <source>
        <dbReference type="SAM" id="MobiDB-lite"/>
    </source>
</evidence>
<comment type="caution">
    <text evidence="2">The sequence shown here is derived from an EMBL/GenBank/DDBJ whole genome shotgun (WGS) entry which is preliminary data.</text>
</comment>
<evidence type="ECO:0000313" key="2">
    <source>
        <dbReference type="EMBL" id="ETA68868.1"/>
    </source>
</evidence>
<accession>W9DST9</accession>
<dbReference type="EMBL" id="AZAJ01000001">
    <property type="protein sequence ID" value="ETA68868.1"/>
    <property type="molecule type" value="Genomic_DNA"/>
</dbReference>
<feature type="compositionally biased region" description="Basic and acidic residues" evidence="1">
    <location>
        <begin position="186"/>
        <end position="199"/>
    </location>
</feature>
<gene>
    <name evidence="2" type="ORF">MettiDRAFT_2355</name>
</gene>
<dbReference type="Proteomes" id="UP000019483">
    <property type="component" value="Unassembled WGS sequence"/>
</dbReference>
<dbReference type="AlphaFoldDB" id="W9DST9"/>
<protein>
    <submittedName>
        <fullName evidence="2">Uncharacterized protein</fullName>
    </submittedName>
</protein>
<name>W9DST9_METTI</name>
<reference evidence="2 3" key="1">
    <citation type="submission" date="2013-08" db="EMBL/GenBank/DDBJ databases">
        <authorList>
            <consortium name="DOE Joint Genome Institute"/>
            <person name="Eisen J."/>
            <person name="Huntemann M."/>
            <person name="Han J."/>
            <person name="Chen A."/>
            <person name="Kyrpides N."/>
            <person name="Mavromatis K."/>
            <person name="Markowitz V."/>
            <person name="Palaniappan K."/>
            <person name="Ivanova N."/>
            <person name="Schaumberg A."/>
            <person name="Pati A."/>
            <person name="Liolios K."/>
            <person name="Nordberg H.P."/>
            <person name="Cantor M.N."/>
            <person name="Hua S.X."/>
            <person name="Woyke T."/>
        </authorList>
    </citation>
    <scope>NUCLEOTIDE SEQUENCE [LARGE SCALE GENOMIC DNA]</scope>
    <source>
        <strain evidence="2 3">DSM 2278</strain>
    </source>
</reference>
<feature type="region of interest" description="Disordered" evidence="1">
    <location>
        <begin position="175"/>
        <end position="199"/>
    </location>
</feature>